<dbReference type="PANTHER" id="PTHR46013">
    <property type="entry name" value="VASCULAR CELL ADHESION MOLECULE 1"/>
    <property type="match status" value="1"/>
</dbReference>
<keyword evidence="5" id="KW-0812">Transmembrane</keyword>
<gene>
    <name evidence="8" type="ORF">AALO_G00099770</name>
</gene>
<name>A0AAV6GXP7_9TELE</name>
<dbReference type="Gene3D" id="2.60.40.10">
    <property type="entry name" value="Immunoglobulins"/>
    <property type="match status" value="4"/>
</dbReference>
<dbReference type="SMART" id="SM00408">
    <property type="entry name" value="IGc2"/>
    <property type="match status" value="3"/>
</dbReference>
<comment type="subunit">
    <text evidence="4">Predominantly monomer of isoform CD22-beta. Also found as heterodimer of isoform CD22-beta and a shorter isoform. Interacts with PTPN6/SHP-1, LYN, SYK, PIK3R1/PIK3R2 and PLCG1 upon phosphorylation. Interacts with GRB2, INPP5D and SHC1 upon phosphorylation. May form a complex with INPP5D/SHIP, GRB2 and SHC1.</text>
</comment>
<keyword evidence="5" id="KW-0472">Membrane</keyword>
<reference evidence="8" key="1">
    <citation type="submission" date="2020-10" db="EMBL/GenBank/DDBJ databases">
        <title>Chromosome-scale genome assembly of the Allis shad, Alosa alosa.</title>
        <authorList>
            <person name="Margot Z."/>
            <person name="Christophe K."/>
            <person name="Cabau C."/>
            <person name="Louis A."/>
            <person name="Berthelot C."/>
            <person name="Parey E."/>
            <person name="Roest Crollius H."/>
            <person name="Montfort J."/>
            <person name="Robinson-Rechavi M."/>
            <person name="Bucao C."/>
            <person name="Bouchez O."/>
            <person name="Gislard M."/>
            <person name="Lluch J."/>
            <person name="Milhes M."/>
            <person name="Lampietro C."/>
            <person name="Lopez Roques C."/>
            <person name="Donnadieu C."/>
            <person name="Braasch I."/>
            <person name="Desvignes T."/>
            <person name="Postlethwait J."/>
            <person name="Bobe J."/>
            <person name="Guiguen Y."/>
        </authorList>
    </citation>
    <scope>NUCLEOTIDE SEQUENCE</scope>
    <source>
        <strain evidence="8">M-15738</strain>
        <tissue evidence="8">Blood</tissue>
    </source>
</reference>
<feature type="chain" id="PRO_5043338707" description="B-cell receptor CD22" evidence="6">
    <location>
        <begin position="19"/>
        <end position="555"/>
    </location>
</feature>
<protein>
    <recommendedName>
        <fullName evidence="1">B-cell receptor CD22</fullName>
    </recommendedName>
    <alternativeName>
        <fullName evidence="2">Sialic acid-binding Ig-like lectin 2</fullName>
    </alternativeName>
</protein>
<evidence type="ECO:0000313" key="9">
    <source>
        <dbReference type="Proteomes" id="UP000823561"/>
    </source>
</evidence>
<dbReference type="InterPro" id="IPR056386">
    <property type="entry name" value="Ig_CD22"/>
</dbReference>
<dbReference type="SMART" id="SM00409">
    <property type="entry name" value="IG"/>
    <property type="match status" value="4"/>
</dbReference>
<keyword evidence="9" id="KW-1185">Reference proteome</keyword>
<dbReference type="InterPro" id="IPR007110">
    <property type="entry name" value="Ig-like_dom"/>
</dbReference>
<comment type="function">
    <text evidence="3">Most highly expressed siglec (sialic acid-binding immunoglobulin-like lectin) on B-cells that plays a role in various aspects of B-cell biology including differentiation, antigen presentation, and trafficking to bone marrow. Binds to alpha 2,6-linked sialic acid residues of surface molecules such as CD22 itself, CD45 and IgM in a cis configuration. Can also bind to ligands on other cells as an adhesion molecule in a trans configuration. Acts as an inhibitory coreceptor on the surface of B-cells and inhibits B-cell receptor induced signaling, characterized by inhibition of the calcium mobilization and cellular activation. Mechanistically, the immunoreceptor tyrosine-based inhibitory motif domain is phosphorylated by the Src kinase LYN, which in turn leads to the recruitment of the protein tyrosine phosphatase 1/PTPN6, leading to the negative regulation of BCR signaling. If this negative signaling from is of sufficient strength, apoptosis of the B-cell can be induced.</text>
</comment>
<dbReference type="InterPro" id="IPR036179">
    <property type="entry name" value="Ig-like_dom_sf"/>
</dbReference>
<keyword evidence="6" id="KW-0732">Signal</keyword>
<keyword evidence="5" id="KW-1133">Transmembrane helix</keyword>
<evidence type="ECO:0000256" key="1">
    <source>
        <dbReference type="ARBA" id="ARBA00040106"/>
    </source>
</evidence>
<dbReference type="Pfam" id="PF13895">
    <property type="entry name" value="Ig_2"/>
    <property type="match status" value="2"/>
</dbReference>
<dbReference type="SUPFAM" id="SSF48726">
    <property type="entry name" value="Immunoglobulin"/>
    <property type="match status" value="4"/>
</dbReference>
<evidence type="ECO:0000256" key="6">
    <source>
        <dbReference type="SAM" id="SignalP"/>
    </source>
</evidence>
<sequence length="555" mass="60962">MKGTTLTYFLLFTTGLQAIVINYHAKEVCSLKGSTVVLKCSYDIPTGDSFIAGFWYKNDSKIPIQLNVPNVNRFVYNSHTCVLRIANLTLHDSGFYEYKITTKPSTSSLRDSSRVNVHVADAPRKDCWGVSYSSTSFCVLMGSTVDIPCTYGFPTDQTVTTTLWYREDKRRKVLIDLRLEEDYEGRVEHLSTEEHNCTLRIRDVGATDSGQYRFRYVTNTTGGAFSGGLVTISVTDLQVSMAAGTLTEGGNVTLTCDTSCKLKAVTPFIWYKNTRPTRHRAMNSTLHLNPVSSEDAGSYSCAVRGHEQHRSPEAALDVRYAPRNTAVLAAPHGDRAVGESLSLTCTSDANPPVHNYTWHRKVGDELKLIGAGQSYVVANISYETSGLYYCVAQNSVGEQHSAAVSVPIAGQGSAKGAAIGILIVVPLLLIPGLLWLRKQKSRNPASKGNTTISVQQTDPSPVYDDVAAVAVASDLAWRRKTEAHNDVQYASVQFKSSKEAKMAPYASVEHPQTQTAQEDVQYALLNFSRPKDTPPAEVDPVIYNTVTKPPRTRIH</sequence>
<evidence type="ECO:0000256" key="4">
    <source>
        <dbReference type="ARBA" id="ARBA00046458"/>
    </source>
</evidence>
<dbReference type="AlphaFoldDB" id="A0AAV6GXP7"/>
<accession>A0AAV6GXP7</accession>
<evidence type="ECO:0000256" key="3">
    <source>
        <dbReference type="ARBA" id="ARBA00045430"/>
    </source>
</evidence>
<dbReference type="Proteomes" id="UP000823561">
    <property type="component" value="Chromosome 7"/>
</dbReference>
<evidence type="ECO:0000259" key="7">
    <source>
        <dbReference type="PROSITE" id="PS50835"/>
    </source>
</evidence>
<dbReference type="InterPro" id="IPR003599">
    <property type="entry name" value="Ig_sub"/>
</dbReference>
<dbReference type="PANTHER" id="PTHR46013:SF4">
    <property type="entry name" value="B-CELL RECEPTOR CD22-RELATED"/>
    <property type="match status" value="1"/>
</dbReference>
<evidence type="ECO:0000313" key="8">
    <source>
        <dbReference type="EMBL" id="KAG5278510.1"/>
    </source>
</evidence>
<evidence type="ECO:0000256" key="5">
    <source>
        <dbReference type="SAM" id="Phobius"/>
    </source>
</evidence>
<dbReference type="Pfam" id="PF24518">
    <property type="entry name" value="Ig_CD22"/>
    <property type="match status" value="1"/>
</dbReference>
<evidence type="ECO:0000256" key="2">
    <source>
        <dbReference type="ARBA" id="ARBA00041781"/>
    </source>
</evidence>
<comment type="caution">
    <text evidence="8">The sequence shown here is derived from an EMBL/GenBank/DDBJ whole genome shotgun (WGS) entry which is preliminary data.</text>
</comment>
<organism evidence="8 9">
    <name type="scientific">Alosa alosa</name>
    <name type="common">allis shad</name>
    <dbReference type="NCBI Taxonomy" id="278164"/>
    <lineage>
        <taxon>Eukaryota</taxon>
        <taxon>Metazoa</taxon>
        <taxon>Chordata</taxon>
        <taxon>Craniata</taxon>
        <taxon>Vertebrata</taxon>
        <taxon>Euteleostomi</taxon>
        <taxon>Actinopterygii</taxon>
        <taxon>Neopterygii</taxon>
        <taxon>Teleostei</taxon>
        <taxon>Clupei</taxon>
        <taxon>Clupeiformes</taxon>
        <taxon>Clupeoidei</taxon>
        <taxon>Clupeidae</taxon>
        <taxon>Alosa</taxon>
    </lineage>
</organism>
<dbReference type="CDD" id="cd00096">
    <property type="entry name" value="Ig"/>
    <property type="match status" value="2"/>
</dbReference>
<dbReference type="EMBL" id="JADWDJ010000007">
    <property type="protein sequence ID" value="KAG5278510.1"/>
    <property type="molecule type" value="Genomic_DNA"/>
</dbReference>
<proteinExistence type="predicted"/>
<dbReference type="PROSITE" id="PS50835">
    <property type="entry name" value="IG_LIKE"/>
    <property type="match status" value="2"/>
</dbReference>
<feature type="signal peptide" evidence="6">
    <location>
        <begin position="1"/>
        <end position="18"/>
    </location>
</feature>
<dbReference type="InterPro" id="IPR003598">
    <property type="entry name" value="Ig_sub2"/>
</dbReference>
<feature type="domain" description="Ig-like" evidence="7">
    <location>
        <begin position="235"/>
        <end position="317"/>
    </location>
</feature>
<feature type="transmembrane region" description="Helical" evidence="5">
    <location>
        <begin position="417"/>
        <end position="436"/>
    </location>
</feature>
<dbReference type="InterPro" id="IPR013783">
    <property type="entry name" value="Ig-like_fold"/>
</dbReference>
<feature type="domain" description="Ig-like" evidence="7">
    <location>
        <begin position="322"/>
        <end position="405"/>
    </location>
</feature>